<dbReference type="AlphaFoldDB" id="A0A212KBC5"/>
<organism evidence="1">
    <name type="scientific">uncultured Desulfovibrio sp</name>
    <dbReference type="NCBI Taxonomy" id="167968"/>
    <lineage>
        <taxon>Bacteria</taxon>
        <taxon>Pseudomonadati</taxon>
        <taxon>Thermodesulfobacteriota</taxon>
        <taxon>Desulfovibrionia</taxon>
        <taxon>Desulfovibrionales</taxon>
        <taxon>Desulfovibrionaceae</taxon>
        <taxon>Desulfovibrio</taxon>
        <taxon>environmental samples</taxon>
    </lineage>
</organism>
<protein>
    <recommendedName>
        <fullName evidence="2">Glycosyl transferase family 11</fullName>
    </recommendedName>
</protein>
<dbReference type="EMBL" id="FLUP01000001">
    <property type="protein sequence ID" value="SBW08976.1"/>
    <property type="molecule type" value="Genomic_DNA"/>
</dbReference>
<proteinExistence type="predicted"/>
<dbReference type="Gene3D" id="3.40.50.11350">
    <property type="match status" value="1"/>
</dbReference>
<evidence type="ECO:0000313" key="1">
    <source>
        <dbReference type="EMBL" id="SBW08976.1"/>
    </source>
</evidence>
<evidence type="ECO:0008006" key="2">
    <source>
        <dbReference type="Google" id="ProtNLM"/>
    </source>
</evidence>
<name>A0A212KBC5_9BACT</name>
<sequence>MRTLGQNGRFANQLFQYAFLRFYAREHGLDVQVPAWEGKKLFNTNEPDISKEFAQVVVDTKAQLDASCADAPLRDVDFWGYFQDIDYYCKDIAFFRGLFQPVPRVEQELTSSWQSLHGYDVVGLHMRYGDYGCGYFFETPSSWVIKALDTLWEKLNNPALYIATDDSRVWRLFKRYRPLLLDDVFQNVASCPQYYCDFWALTQANAAMMIANSSFSYCASLLNTRCGTMLRPSLRQKGMVIYSPWSSVVLLREDTPWLRLMSKKTRFCRIYNKLRRLVVFSKPFFRI</sequence>
<gene>
    <name evidence="1" type="ORF">KM92DES2_12595</name>
</gene>
<accession>A0A212KBC5</accession>
<reference evidence="1" key="1">
    <citation type="submission" date="2016-04" db="EMBL/GenBank/DDBJ databases">
        <authorList>
            <person name="Evans L.H."/>
            <person name="Alamgir A."/>
            <person name="Owens N."/>
            <person name="Weber N.D."/>
            <person name="Virtaneva K."/>
            <person name="Barbian K."/>
            <person name="Babar A."/>
            <person name="Rosenke K."/>
        </authorList>
    </citation>
    <scope>NUCLEOTIDE SEQUENCE</scope>
    <source>
        <strain evidence="1">92-2</strain>
    </source>
</reference>